<evidence type="ECO:0000259" key="1">
    <source>
        <dbReference type="PROSITE" id="PS50181"/>
    </source>
</evidence>
<dbReference type="Proteomes" id="UP000006727">
    <property type="component" value="Chromosome 2"/>
</dbReference>
<sequence length="76" mass="8886">MASEGEEANVLDGQEVARLEDCWAKLPEEVQHRIFKHLRWRNLFRICVVCRSFNISINRYIHELPLFRTGVAISSS</sequence>
<evidence type="ECO:0000313" key="3">
    <source>
        <dbReference type="EnsemblPlants" id="PAC:32935294.CDS.1"/>
    </source>
</evidence>
<dbReference type="InParanoid" id="A0A2K1KZQ7"/>
<dbReference type="Pfam" id="PF12937">
    <property type="entry name" value="F-box-like"/>
    <property type="match status" value="1"/>
</dbReference>
<organism evidence="2">
    <name type="scientific">Physcomitrium patens</name>
    <name type="common">Spreading-leaved earth moss</name>
    <name type="synonym">Physcomitrella patens</name>
    <dbReference type="NCBI Taxonomy" id="3218"/>
    <lineage>
        <taxon>Eukaryota</taxon>
        <taxon>Viridiplantae</taxon>
        <taxon>Streptophyta</taxon>
        <taxon>Embryophyta</taxon>
        <taxon>Bryophyta</taxon>
        <taxon>Bryophytina</taxon>
        <taxon>Bryopsida</taxon>
        <taxon>Funariidae</taxon>
        <taxon>Funariales</taxon>
        <taxon>Funariaceae</taxon>
        <taxon>Physcomitrium</taxon>
    </lineage>
</organism>
<gene>
    <name evidence="2" type="ORF">PHYPA_002066</name>
</gene>
<dbReference type="Gramene" id="Pp3c2_1951V3.1">
    <property type="protein sequence ID" value="PAC:32935294.CDS.1"/>
    <property type="gene ID" value="Pp3c2_1951"/>
</dbReference>
<protein>
    <recommendedName>
        <fullName evidence="1">F-box domain-containing protein</fullName>
    </recommendedName>
</protein>
<keyword evidence="4" id="KW-1185">Reference proteome</keyword>
<dbReference type="Gramene" id="Pp3c2_1951V3.2">
    <property type="protein sequence ID" value="PAC:32935295.CDS.1"/>
    <property type="gene ID" value="Pp3c2_1951"/>
</dbReference>
<reference evidence="2 4" key="2">
    <citation type="journal article" date="2018" name="Plant J.">
        <title>The Physcomitrella patens chromosome-scale assembly reveals moss genome structure and evolution.</title>
        <authorList>
            <person name="Lang D."/>
            <person name="Ullrich K.K."/>
            <person name="Murat F."/>
            <person name="Fuchs J."/>
            <person name="Jenkins J."/>
            <person name="Haas F.B."/>
            <person name="Piednoel M."/>
            <person name="Gundlach H."/>
            <person name="Van Bel M."/>
            <person name="Meyberg R."/>
            <person name="Vives C."/>
            <person name="Morata J."/>
            <person name="Symeonidi A."/>
            <person name="Hiss M."/>
            <person name="Muchero W."/>
            <person name="Kamisugi Y."/>
            <person name="Saleh O."/>
            <person name="Blanc G."/>
            <person name="Decker E.L."/>
            <person name="van Gessel N."/>
            <person name="Grimwood J."/>
            <person name="Hayes R.D."/>
            <person name="Graham S.W."/>
            <person name="Gunter L.E."/>
            <person name="McDaniel S.F."/>
            <person name="Hoernstein S.N.W."/>
            <person name="Larsson A."/>
            <person name="Li F.W."/>
            <person name="Perroud P.F."/>
            <person name="Phillips J."/>
            <person name="Ranjan P."/>
            <person name="Rokshar D.S."/>
            <person name="Rothfels C.J."/>
            <person name="Schneider L."/>
            <person name="Shu S."/>
            <person name="Stevenson D.W."/>
            <person name="Thummler F."/>
            <person name="Tillich M."/>
            <person name="Villarreal Aguilar J.C."/>
            <person name="Widiez T."/>
            <person name="Wong G.K."/>
            <person name="Wymore A."/>
            <person name="Zhang Y."/>
            <person name="Zimmer A.D."/>
            <person name="Quatrano R.S."/>
            <person name="Mayer K.F.X."/>
            <person name="Goodstein D."/>
            <person name="Casacuberta J.M."/>
            <person name="Vandepoele K."/>
            <person name="Reski R."/>
            <person name="Cuming A.C."/>
            <person name="Tuskan G.A."/>
            <person name="Maumus F."/>
            <person name="Salse J."/>
            <person name="Schmutz J."/>
            <person name="Rensing S.A."/>
        </authorList>
    </citation>
    <scope>NUCLEOTIDE SEQUENCE [LARGE SCALE GENOMIC DNA]</scope>
    <source>
        <strain evidence="3 4">cv. Gransden 2004</strain>
    </source>
</reference>
<dbReference type="AlphaFoldDB" id="A0A2K1KZQ7"/>
<dbReference type="EnsemblPlants" id="Pp3c2_1951V3.2">
    <property type="protein sequence ID" value="PAC:32935295.CDS.1"/>
    <property type="gene ID" value="Pp3c2_1951"/>
</dbReference>
<dbReference type="EnsemblPlants" id="Pp3c2_1951V3.1">
    <property type="protein sequence ID" value="PAC:32935294.CDS.1"/>
    <property type="gene ID" value="Pp3c2_1951"/>
</dbReference>
<dbReference type="InterPro" id="IPR001810">
    <property type="entry name" value="F-box_dom"/>
</dbReference>
<dbReference type="PROSITE" id="PS50181">
    <property type="entry name" value="FBOX"/>
    <property type="match status" value="1"/>
</dbReference>
<dbReference type="Gene3D" id="1.20.1280.50">
    <property type="match status" value="1"/>
</dbReference>
<dbReference type="InterPro" id="IPR036047">
    <property type="entry name" value="F-box-like_dom_sf"/>
</dbReference>
<reference evidence="3" key="3">
    <citation type="submission" date="2020-12" db="UniProtKB">
        <authorList>
            <consortium name="EnsemblPlants"/>
        </authorList>
    </citation>
    <scope>IDENTIFICATION</scope>
</reference>
<reference evidence="2 4" key="1">
    <citation type="journal article" date="2008" name="Science">
        <title>The Physcomitrella genome reveals evolutionary insights into the conquest of land by plants.</title>
        <authorList>
            <person name="Rensing S."/>
            <person name="Lang D."/>
            <person name="Zimmer A."/>
            <person name="Terry A."/>
            <person name="Salamov A."/>
            <person name="Shapiro H."/>
            <person name="Nishiyama T."/>
            <person name="Perroud P.-F."/>
            <person name="Lindquist E."/>
            <person name="Kamisugi Y."/>
            <person name="Tanahashi T."/>
            <person name="Sakakibara K."/>
            <person name="Fujita T."/>
            <person name="Oishi K."/>
            <person name="Shin-I T."/>
            <person name="Kuroki Y."/>
            <person name="Toyoda A."/>
            <person name="Suzuki Y."/>
            <person name="Hashimoto A."/>
            <person name="Yamaguchi K."/>
            <person name="Sugano A."/>
            <person name="Kohara Y."/>
            <person name="Fujiyama A."/>
            <person name="Anterola A."/>
            <person name="Aoki S."/>
            <person name="Ashton N."/>
            <person name="Barbazuk W.B."/>
            <person name="Barker E."/>
            <person name="Bennetzen J."/>
            <person name="Bezanilla M."/>
            <person name="Blankenship R."/>
            <person name="Cho S.H."/>
            <person name="Dutcher S."/>
            <person name="Estelle M."/>
            <person name="Fawcett J.A."/>
            <person name="Gundlach H."/>
            <person name="Hanada K."/>
            <person name="Heyl A."/>
            <person name="Hicks K.A."/>
            <person name="Hugh J."/>
            <person name="Lohr M."/>
            <person name="Mayer K."/>
            <person name="Melkozernov A."/>
            <person name="Murata T."/>
            <person name="Nelson D."/>
            <person name="Pils B."/>
            <person name="Prigge M."/>
            <person name="Reiss B."/>
            <person name="Renner T."/>
            <person name="Rombauts S."/>
            <person name="Rushton P."/>
            <person name="Sanderfoot A."/>
            <person name="Schween G."/>
            <person name="Shiu S.-H."/>
            <person name="Stueber K."/>
            <person name="Theodoulou F.L."/>
            <person name="Tu H."/>
            <person name="Van de Peer Y."/>
            <person name="Verrier P.J."/>
            <person name="Waters E."/>
            <person name="Wood A."/>
            <person name="Yang L."/>
            <person name="Cove D."/>
            <person name="Cuming A."/>
            <person name="Hasebe M."/>
            <person name="Lucas S."/>
            <person name="Mishler D.B."/>
            <person name="Reski R."/>
            <person name="Grigoriev I."/>
            <person name="Quatrano R.S."/>
            <person name="Boore J.L."/>
        </authorList>
    </citation>
    <scope>NUCLEOTIDE SEQUENCE [LARGE SCALE GENOMIC DNA]</scope>
    <source>
        <strain evidence="3 4">cv. Gransden 2004</strain>
    </source>
</reference>
<dbReference type="SUPFAM" id="SSF81383">
    <property type="entry name" value="F-box domain"/>
    <property type="match status" value="1"/>
</dbReference>
<accession>A0A2K1KZQ7</accession>
<evidence type="ECO:0000313" key="2">
    <source>
        <dbReference type="EMBL" id="PNR59275.1"/>
    </source>
</evidence>
<name>A0A2K1KZQ7_PHYPA</name>
<evidence type="ECO:0000313" key="4">
    <source>
        <dbReference type="Proteomes" id="UP000006727"/>
    </source>
</evidence>
<dbReference type="EMBL" id="ABEU02000002">
    <property type="protein sequence ID" value="PNR59275.1"/>
    <property type="molecule type" value="Genomic_DNA"/>
</dbReference>
<proteinExistence type="predicted"/>
<dbReference type="CDD" id="cd09917">
    <property type="entry name" value="F-box_SF"/>
    <property type="match status" value="1"/>
</dbReference>
<feature type="domain" description="F-box" evidence="1">
    <location>
        <begin position="20"/>
        <end position="70"/>
    </location>
</feature>